<keyword evidence="2 4" id="KW-0238">DNA-binding</keyword>
<dbReference type="InterPro" id="IPR009057">
    <property type="entry name" value="Homeodomain-like_sf"/>
</dbReference>
<evidence type="ECO:0000259" key="5">
    <source>
        <dbReference type="PROSITE" id="PS50977"/>
    </source>
</evidence>
<keyword evidence="7" id="KW-1185">Reference proteome</keyword>
<sequence length="180" mass="19899">MARQKNNPLASPNRKDQILDAAAAQFAANGFYKTTTALVAAAVGVTQPYVFHFFKTKEELYLAVLDRAVGRLIEAFRSVEAPPKELAHRMGHAFNVLMDTHRDEILLCMQSFTTPEPDIRQFVRGKFKLIHELVADRFDSAGLPQAEALASQFVACGMVIAMAEVLELPQLGMMDMGEDG</sequence>
<dbReference type="AlphaFoldDB" id="A0A4S4C978"/>
<evidence type="ECO:0000256" key="1">
    <source>
        <dbReference type="ARBA" id="ARBA00023015"/>
    </source>
</evidence>
<evidence type="ECO:0000256" key="3">
    <source>
        <dbReference type="ARBA" id="ARBA00023163"/>
    </source>
</evidence>
<proteinExistence type="predicted"/>
<reference evidence="6 7" key="1">
    <citation type="submission" date="2019-04" db="EMBL/GenBank/DDBJ databases">
        <title>Cohnella sp. nov. isolated from preserved vegetables.</title>
        <authorList>
            <person name="Lin S.-Y."/>
            <person name="Hung M.-H."/>
            <person name="Young C.-C."/>
        </authorList>
    </citation>
    <scope>NUCLEOTIDE SEQUENCE [LARGE SCALE GENOMIC DNA]</scope>
    <source>
        <strain evidence="6 7">CC-MHH1044</strain>
    </source>
</reference>
<dbReference type="SUPFAM" id="SSF46689">
    <property type="entry name" value="Homeodomain-like"/>
    <property type="match status" value="1"/>
</dbReference>
<feature type="DNA-binding region" description="H-T-H motif" evidence="4">
    <location>
        <begin position="35"/>
        <end position="54"/>
    </location>
</feature>
<dbReference type="InterPro" id="IPR050109">
    <property type="entry name" value="HTH-type_TetR-like_transc_reg"/>
</dbReference>
<dbReference type="OrthoDB" id="2356263at2"/>
<dbReference type="RefSeq" id="WP_136368262.1">
    <property type="nucleotide sequence ID" value="NZ_SSOB01000002.1"/>
</dbReference>
<protein>
    <submittedName>
        <fullName evidence="6">TetR/AcrR family transcriptional regulator</fullName>
    </submittedName>
</protein>
<dbReference type="PANTHER" id="PTHR30055">
    <property type="entry name" value="HTH-TYPE TRANSCRIPTIONAL REGULATOR RUTR"/>
    <property type="match status" value="1"/>
</dbReference>
<dbReference type="EMBL" id="SSOB01000002">
    <property type="protein sequence ID" value="THF84260.1"/>
    <property type="molecule type" value="Genomic_DNA"/>
</dbReference>
<name>A0A4S4C978_9BACL</name>
<dbReference type="Pfam" id="PF00440">
    <property type="entry name" value="TetR_N"/>
    <property type="match status" value="1"/>
</dbReference>
<keyword evidence="3" id="KW-0804">Transcription</keyword>
<organism evidence="6 7">
    <name type="scientific">Cohnella fermenti</name>
    <dbReference type="NCBI Taxonomy" id="2565925"/>
    <lineage>
        <taxon>Bacteria</taxon>
        <taxon>Bacillati</taxon>
        <taxon>Bacillota</taxon>
        <taxon>Bacilli</taxon>
        <taxon>Bacillales</taxon>
        <taxon>Paenibacillaceae</taxon>
        <taxon>Cohnella</taxon>
    </lineage>
</organism>
<dbReference type="PROSITE" id="PS01081">
    <property type="entry name" value="HTH_TETR_1"/>
    <property type="match status" value="1"/>
</dbReference>
<evidence type="ECO:0000313" key="6">
    <source>
        <dbReference type="EMBL" id="THF84260.1"/>
    </source>
</evidence>
<dbReference type="Proteomes" id="UP000310636">
    <property type="component" value="Unassembled WGS sequence"/>
</dbReference>
<dbReference type="GO" id="GO:0003700">
    <property type="term" value="F:DNA-binding transcription factor activity"/>
    <property type="evidence" value="ECO:0007669"/>
    <property type="project" value="TreeGrafter"/>
</dbReference>
<dbReference type="InterPro" id="IPR023772">
    <property type="entry name" value="DNA-bd_HTH_TetR-type_CS"/>
</dbReference>
<evidence type="ECO:0000256" key="2">
    <source>
        <dbReference type="ARBA" id="ARBA00023125"/>
    </source>
</evidence>
<dbReference type="PRINTS" id="PR00455">
    <property type="entry name" value="HTHTETR"/>
</dbReference>
<gene>
    <name evidence="6" type="ORF">E6C55_02910</name>
</gene>
<dbReference type="InterPro" id="IPR001647">
    <property type="entry name" value="HTH_TetR"/>
</dbReference>
<evidence type="ECO:0000313" key="7">
    <source>
        <dbReference type="Proteomes" id="UP000310636"/>
    </source>
</evidence>
<dbReference type="Gene3D" id="1.10.357.10">
    <property type="entry name" value="Tetracycline Repressor, domain 2"/>
    <property type="match status" value="1"/>
</dbReference>
<accession>A0A4S4C978</accession>
<comment type="caution">
    <text evidence="6">The sequence shown here is derived from an EMBL/GenBank/DDBJ whole genome shotgun (WGS) entry which is preliminary data.</text>
</comment>
<dbReference type="GO" id="GO:0000976">
    <property type="term" value="F:transcription cis-regulatory region binding"/>
    <property type="evidence" value="ECO:0007669"/>
    <property type="project" value="TreeGrafter"/>
</dbReference>
<evidence type="ECO:0000256" key="4">
    <source>
        <dbReference type="PROSITE-ProRule" id="PRU00335"/>
    </source>
</evidence>
<feature type="domain" description="HTH tetR-type" evidence="5">
    <location>
        <begin position="12"/>
        <end position="72"/>
    </location>
</feature>
<dbReference type="PANTHER" id="PTHR30055:SF234">
    <property type="entry name" value="HTH-TYPE TRANSCRIPTIONAL REGULATOR BETI"/>
    <property type="match status" value="1"/>
</dbReference>
<keyword evidence="1" id="KW-0805">Transcription regulation</keyword>
<dbReference type="PROSITE" id="PS50977">
    <property type="entry name" value="HTH_TETR_2"/>
    <property type="match status" value="1"/>
</dbReference>